<sequence length="415" mass="45548" precursor="true">MLSRISFSACLLLLIAIPLHAADLPLAAPESVGMSSSKLNQINELMNEQLEEDKLAGGVVIVARKGKVVFFEAYGHRDLANDNPMEKNTIVRLFSMTKSIATATAMMLVEEGKLEIDAPASKYAPVLSTVNVWTEEGLVEPKREITVADLMRHTAGFGRGGDDAVGKAFKKAKLPQSKDLDDYVNRLAAVPLAYQPGEEWIYSNSIDVLGLIVQEVSGQPFGEFLQERLFDPLDMTDIGFYVPAEKLDRFAVNYKRSEDGLIPISNSETDARYHSMPAVQSGGGGLVGTAADYMKFLLMIANGGQWNGKRYLSPETIKLMTTNQLPEAAFPIGFGSQVRHGTGYSFGFNVRTADTEWDPAARVGEYGWGGAASTHYWVSPNDDGLIVVTLEQIMPYTFDTEWLLKPVIYDAINDN</sequence>
<dbReference type="Gene3D" id="3.40.710.10">
    <property type="entry name" value="DD-peptidase/beta-lactamase superfamily"/>
    <property type="match status" value="1"/>
</dbReference>
<dbReference type="GO" id="GO:0016787">
    <property type="term" value="F:hydrolase activity"/>
    <property type="evidence" value="ECO:0007669"/>
    <property type="project" value="UniProtKB-KW"/>
</dbReference>
<gene>
    <name evidence="3" type="primary">estB_1</name>
    <name evidence="3" type="ORF">Pan54_15770</name>
</gene>
<organism evidence="3 4">
    <name type="scientific">Rubinisphaera italica</name>
    <dbReference type="NCBI Taxonomy" id="2527969"/>
    <lineage>
        <taxon>Bacteria</taxon>
        <taxon>Pseudomonadati</taxon>
        <taxon>Planctomycetota</taxon>
        <taxon>Planctomycetia</taxon>
        <taxon>Planctomycetales</taxon>
        <taxon>Planctomycetaceae</taxon>
        <taxon>Rubinisphaera</taxon>
    </lineage>
</organism>
<dbReference type="PANTHER" id="PTHR43283">
    <property type="entry name" value="BETA-LACTAMASE-RELATED"/>
    <property type="match status" value="1"/>
</dbReference>
<dbReference type="EMBL" id="SJPG01000001">
    <property type="protein sequence ID" value="TWT60849.1"/>
    <property type="molecule type" value="Genomic_DNA"/>
</dbReference>
<evidence type="ECO:0000259" key="2">
    <source>
        <dbReference type="Pfam" id="PF00144"/>
    </source>
</evidence>
<evidence type="ECO:0000313" key="3">
    <source>
        <dbReference type="EMBL" id="TWT60849.1"/>
    </source>
</evidence>
<dbReference type="OrthoDB" id="9770183at2"/>
<dbReference type="Pfam" id="PF00144">
    <property type="entry name" value="Beta-lactamase"/>
    <property type="match status" value="1"/>
</dbReference>
<feature type="signal peptide" evidence="1">
    <location>
        <begin position="1"/>
        <end position="21"/>
    </location>
</feature>
<dbReference type="InterPro" id="IPR050789">
    <property type="entry name" value="Diverse_Enzym_Activities"/>
</dbReference>
<feature type="domain" description="Beta-lactamase-related" evidence="2">
    <location>
        <begin position="43"/>
        <end position="392"/>
    </location>
</feature>
<proteinExistence type="predicted"/>
<keyword evidence="3" id="KW-0378">Hydrolase</keyword>
<protein>
    <submittedName>
        <fullName evidence="3">Esterase EstB</fullName>
        <ecNumber evidence="3">3.1.1.-</ecNumber>
    </submittedName>
</protein>
<keyword evidence="4" id="KW-1185">Reference proteome</keyword>
<reference evidence="3 4" key="1">
    <citation type="submission" date="2019-02" db="EMBL/GenBank/DDBJ databases">
        <title>Deep-cultivation of Planctomycetes and their phenomic and genomic characterization uncovers novel biology.</title>
        <authorList>
            <person name="Wiegand S."/>
            <person name="Jogler M."/>
            <person name="Boedeker C."/>
            <person name="Pinto D."/>
            <person name="Vollmers J."/>
            <person name="Rivas-Marin E."/>
            <person name="Kohn T."/>
            <person name="Peeters S.H."/>
            <person name="Heuer A."/>
            <person name="Rast P."/>
            <person name="Oberbeckmann S."/>
            <person name="Bunk B."/>
            <person name="Jeske O."/>
            <person name="Meyerdierks A."/>
            <person name="Storesund J.E."/>
            <person name="Kallscheuer N."/>
            <person name="Luecker S."/>
            <person name="Lage O.M."/>
            <person name="Pohl T."/>
            <person name="Merkel B.J."/>
            <person name="Hornburger P."/>
            <person name="Mueller R.-W."/>
            <person name="Bruemmer F."/>
            <person name="Labrenz M."/>
            <person name="Spormann A.M."/>
            <person name="Op Den Camp H."/>
            <person name="Overmann J."/>
            <person name="Amann R."/>
            <person name="Jetten M.S.M."/>
            <person name="Mascher T."/>
            <person name="Medema M.H."/>
            <person name="Devos D.P."/>
            <person name="Kaster A.-K."/>
            <person name="Ovreas L."/>
            <person name="Rohde M."/>
            <person name="Galperin M.Y."/>
            <person name="Jogler C."/>
        </authorList>
    </citation>
    <scope>NUCLEOTIDE SEQUENCE [LARGE SCALE GENOMIC DNA]</scope>
    <source>
        <strain evidence="3 4">Pan54</strain>
    </source>
</reference>
<accession>A0A5C5XDX2</accession>
<comment type="caution">
    <text evidence="3">The sequence shown here is derived from an EMBL/GenBank/DDBJ whole genome shotgun (WGS) entry which is preliminary data.</text>
</comment>
<dbReference type="RefSeq" id="WP_146502914.1">
    <property type="nucleotide sequence ID" value="NZ_SJPG01000001.1"/>
</dbReference>
<dbReference type="PANTHER" id="PTHR43283:SF3">
    <property type="entry name" value="BETA-LACTAMASE FAMILY PROTEIN (AFU_ORTHOLOGUE AFUA_5G07500)"/>
    <property type="match status" value="1"/>
</dbReference>
<feature type="chain" id="PRO_5022934004" evidence="1">
    <location>
        <begin position="22"/>
        <end position="415"/>
    </location>
</feature>
<dbReference type="EC" id="3.1.1.-" evidence="3"/>
<dbReference type="InterPro" id="IPR001466">
    <property type="entry name" value="Beta-lactam-related"/>
</dbReference>
<dbReference type="Proteomes" id="UP000316095">
    <property type="component" value="Unassembled WGS sequence"/>
</dbReference>
<dbReference type="AlphaFoldDB" id="A0A5C5XDX2"/>
<evidence type="ECO:0000256" key="1">
    <source>
        <dbReference type="SAM" id="SignalP"/>
    </source>
</evidence>
<keyword evidence="1" id="KW-0732">Signal</keyword>
<dbReference type="SUPFAM" id="SSF56601">
    <property type="entry name" value="beta-lactamase/transpeptidase-like"/>
    <property type="match status" value="1"/>
</dbReference>
<name>A0A5C5XDX2_9PLAN</name>
<evidence type="ECO:0000313" key="4">
    <source>
        <dbReference type="Proteomes" id="UP000316095"/>
    </source>
</evidence>
<dbReference type="InterPro" id="IPR012338">
    <property type="entry name" value="Beta-lactam/transpept-like"/>
</dbReference>